<keyword evidence="1" id="KW-0472">Membrane</keyword>
<dbReference type="AlphaFoldDB" id="A0A382K1U3"/>
<gene>
    <name evidence="2" type="ORF">METZ01_LOCUS269911</name>
</gene>
<feature type="transmembrane region" description="Helical" evidence="1">
    <location>
        <begin position="34"/>
        <end position="57"/>
    </location>
</feature>
<feature type="transmembrane region" description="Helical" evidence="1">
    <location>
        <begin position="63"/>
        <end position="82"/>
    </location>
</feature>
<keyword evidence="1" id="KW-0812">Transmembrane</keyword>
<organism evidence="2">
    <name type="scientific">marine metagenome</name>
    <dbReference type="NCBI Taxonomy" id="408172"/>
    <lineage>
        <taxon>unclassified sequences</taxon>
        <taxon>metagenomes</taxon>
        <taxon>ecological metagenomes</taxon>
    </lineage>
</organism>
<accession>A0A382K1U3</accession>
<feature type="transmembrane region" description="Helical" evidence="1">
    <location>
        <begin position="6"/>
        <end position="22"/>
    </location>
</feature>
<evidence type="ECO:0000313" key="2">
    <source>
        <dbReference type="EMBL" id="SVC17057.1"/>
    </source>
</evidence>
<keyword evidence="1" id="KW-1133">Transmembrane helix</keyword>
<name>A0A382K1U3_9ZZZZ</name>
<evidence type="ECO:0000256" key="1">
    <source>
        <dbReference type="SAM" id="Phobius"/>
    </source>
</evidence>
<reference evidence="2" key="1">
    <citation type="submission" date="2018-05" db="EMBL/GenBank/DDBJ databases">
        <authorList>
            <person name="Lanie J.A."/>
            <person name="Ng W.-L."/>
            <person name="Kazmierczak K.M."/>
            <person name="Andrzejewski T.M."/>
            <person name="Davidsen T.M."/>
            <person name="Wayne K.J."/>
            <person name="Tettelin H."/>
            <person name="Glass J.I."/>
            <person name="Rusch D."/>
            <person name="Podicherti R."/>
            <person name="Tsui H.-C.T."/>
            <person name="Winkler M.E."/>
        </authorList>
    </citation>
    <scope>NUCLEOTIDE SEQUENCE</scope>
</reference>
<sequence length="88" mass="10074">MYLYGLGGLFFAAGIIITIKSGSLNLKNIYHWRWFWILIFGLFWYMSLHASLTLAALDLISSAFMLMGCMIMISISVAFWVINSKKIK</sequence>
<dbReference type="EMBL" id="UINC01077177">
    <property type="protein sequence ID" value="SVC17057.1"/>
    <property type="molecule type" value="Genomic_DNA"/>
</dbReference>
<protein>
    <submittedName>
        <fullName evidence="2">Uncharacterized protein</fullName>
    </submittedName>
</protein>
<proteinExistence type="predicted"/>